<evidence type="ECO:0000313" key="3">
    <source>
        <dbReference type="EMBL" id="EGV29155.1"/>
    </source>
</evidence>
<name>G2E4Y4_9GAMM</name>
<dbReference type="InterPro" id="IPR002912">
    <property type="entry name" value="ACT_dom"/>
</dbReference>
<organism evidence="3 4">
    <name type="scientific">Thiorhodococcus drewsii AZ1</name>
    <dbReference type="NCBI Taxonomy" id="765913"/>
    <lineage>
        <taxon>Bacteria</taxon>
        <taxon>Pseudomonadati</taxon>
        <taxon>Pseudomonadota</taxon>
        <taxon>Gammaproteobacteria</taxon>
        <taxon>Chromatiales</taxon>
        <taxon>Chromatiaceae</taxon>
        <taxon>Thiorhodococcus</taxon>
    </lineage>
</organism>
<keyword evidence="1" id="KW-0804">Transcription</keyword>
<dbReference type="eggNOG" id="COG2716">
    <property type="taxonomic scope" value="Bacteria"/>
</dbReference>
<protein>
    <recommendedName>
        <fullName evidence="1">Glycine cleavage system transcriptional repressor</fullName>
    </recommendedName>
</protein>
<dbReference type="PANTHER" id="PTHR34875">
    <property type="entry name" value="UPF0237 PROTEIN MJ1558"/>
    <property type="match status" value="1"/>
</dbReference>
<dbReference type="Gene3D" id="3.30.70.260">
    <property type="match status" value="2"/>
</dbReference>
<dbReference type="STRING" id="765913.ThidrDRAFT_3347"/>
<dbReference type="CDD" id="cd04893">
    <property type="entry name" value="ACT_GcvR_1"/>
    <property type="match status" value="1"/>
</dbReference>
<dbReference type="InterPro" id="IPR050990">
    <property type="entry name" value="UPF0237/GcvR_regulator"/>
</dbReference>
<sequence>MLNCPEQYSLPNKLRTPGTSMTRQKTFLVISALGEDHPGIVNQLSQAVLDHGCNIEDSRMTVLGGEFAAILLVEGKWNTLAKIENTLPELERQLGMTIISKRTGERASGRNLLPYAVDVVSMDHPGIVNNLAGFFAERSINIEDMATSTYAAAHTGTTMFSVHITVGIPADIHIAGLREEFMDYCDGLNLDAVLEPLKG</sequence>
<dbReference type="Proteomes" id="UP000004200">
    <property type="component" value="Unassembled WGS sequence"/>
</dbReference>
<feature type="domain" description="ACT" evidence="2">
    <location>
        <begin position="29"/>
        <end position="105"/>
    </location>
</feature>
<dbReference type="GO" id="GO:0006355">
    <property type="term" value="P:regulation of DNA-templated transcription"/>
    <property type="evidence" value="ECO:0007669"/>
    <property type="project" value="UniProtKB-UniRule"/>
</dbReference>
<feature type="domain" description="ACT" evidence="2">
    <location>
        <begin position="116"/>
        <end position="195"/>
    </location>
</feature>
<dbReference type="Pfam" id="PF13740">
    <property type="entry name" value="ACT_6"/>
    <property type="match status" value="1"/>
</dbReference>
<comment type="caution">
    <text evidence="3">The sequence shown here is derived from an EMBL/GenBank/DDBJ whole genome shotgun (WGS) entry which is preliminary data.</text>
</comment>
<dbReference type="InterPro" id="IPR016867">
    <property type="entry name" value="GcvR"/>
</dbReference>
<dbReference type="InterPro" id="IPR045865">
    <property type="entry name" value="ACT-like_dom_sf"/>
</dbReference>
<evidence type="ECO:0000256" key="1">
    <source>
        <dbReference type="PIRNR" id="PIRNR028103"/>
    </source>
</evidence>
<keyword evidence="1" id="KW-0678">Repressor</keyword>
<dbReference type="CDD" id="cd04869">
    <property type="entry name" value="ACT_GcvR_2"/>
    <property type="match status" value="1"/>
</dbReference>
<reference evidence="3 4" key="1">
    <citation type="submission" date="2011-06" db="EMBL/GenBank/DDBJ databases">
        <title>The draft genome of Thiorhodococcus drewsii AZ1.</title>
        <authorList>
            <consortium name="US DOE Joint Genome Institute (JGI-PGF)"/>
            <person name="Lucas S."/>
            <person name="Han J."/>
            <person name="Lapidus A."/>
            <person name="Cheng J.-F."/>
            <person name="Goodwin L."/>
            <person name="Pitluck S."/>
            <person name="Peters L."/>
            <person name="Land M.L."/>
            <person name="Hauser L."/>
            <person name="Vogl K."/>
            <person name="Liu Z."/>
            <person name="Imhoff J."/>
            <person name="Thiel V."/>
            <person name="Frigaard N.-U."/>
            <person name="Bryant D.A."/>
            <person name="Woyke T.J."/>
        </authorList>
    </citation>
    <scope>NUCLEOTIDE SEQUENCE [LARGE SCALE GENOMIC DNA]</scope>
    <source>
        <strain evidence="3 4">AZ1</strain>
    </source>
</reference>
<dbReference type="EMBL" id="AFWT01000027">
    <property type="protein sequence ID" value="EGV29155.1"/>
    <property type="molecule type" value="Genomic_DNA"/>
</dbReference>
<dbReference type="PROSITE" id="PS51671">
    <property type="entry name" value="ACT"/>
    <property type="match status" value="2"/>
</dbReference>
<dbReference type="PATRIC" id="fig|765913.3.peg.3414"/>
<gene>
    <name evidence="3" type="ORF">ThidrDRAFT_3347</name>
</gene>
<dbReference type="AlphaFoldDB" id="G2E4Y4"/>
<dbReference type="GO" id="GO:0005737">
    <property type="term" value="C:cytoplasm"/>
    <property type="evidence" value="ECO:0007669"/>
    <property type="project" value="UniProtKB-SubCell"/>
</dbReference>
<dbReference type="PANTHER" id="PTHR34875:SF5">
    <property type="entry name" value="GLYCINE CLEAVAGE SYSTEM TRANSCRIPTIONAL REPRESSOR"/>
    <property type="match status" value="1"/>
</dbReference>
<dbReference type="PIRSF" id="PIRSF028103">
    <property type="entry name" value="GcvR"/>
    <property type="match status" value="1"/>
</dbReference>
<keyword evidence="1" id="KW-0963">Cytoplasm</keyword>
<proteinExistence type="predicted"/>
<evidence type="ECO:0000259" key="2">
    <source>
        <dbReference type="PROSITE" id="PS51671"/>
    </source>
</evidence>
<evidence type="ECO:0000313" key="4">
    <source>
        <dbReference type="Proteomes" id="UP000004200"/>
    </source>
</evidence>
<comment type="subcellular location">
    <subcellularLocation>
        <location evidence="1">Cytoplasm</location>
    </subcellularLocation>
</comment>
<accession>G2E4Y4</accession>
<dbReference type="FunFam" id="3.30.70.260:FF:000005">
    <property type="entry name" value="Glycine cleavage system transcriptional repressor"/>
    <property type="match status" value="1"/>
</dbReference>
<dbReference type="SUPFAM" id="SSF55021">
    <property type="entry name" value="ACT-like"/>
    <property type="match status" value="2"/>
</dbReference>
<keyword evidence="4" id="KW-1185">Reference proteome</keyword>